<dbReference type="PROSITE" id="PS50110">
    <property type="entry name" value="RESPONSE_REGULATORY"/>
    <property type="match status" value="1"/>
</dbReference>
<organism evidence="3 4">
    <name type="scientific">Alsobacter metallidurans</name>
    <dbReference type="NCBI Taxonomy" id="340221"/>
    <lineage>
        <taxon>Bacteria</taxon>
        <taxon>Pseudomonadati</taxon>
        <taxon>Pseudomonadota</taxon>
        <taxon>Alphaproteobacteria</taxon>
        <taxon>Hyphomicrobiales</taxon>
        <taxon>Alsobacteraceae</taxon>
        <taxon>Alsobacter</taxon>
    </lineage>
</organism>
<name>A0A917I810_9HYPH</name>
<evidence type="ECO:0000313" key="3">
    <source>
        <dbReference type="EMBL" id="GGH24618.1"/>
    </source>
</evidence>
<sequence>MSLADARILVVEDKALIALSLQFEIELAGAVVLGPVPSVREALDLLDAEEIDAAIMNVTLIDGDSYPVASVLQEKRKPFVFVTAF</sequence>
<dbReference type="Gene3D" id="3.40.50.2300">
    <property type="match status" value="1"/>
</dbReference>
<dbReference type="InterPro" id="IPR011006">
    <property type="entry name" value="CheY-like_superfamily"/>
</dbReference>
<keyword evidence="4" id="KW-1185">Reference proteome</keyword>
<dbReference type="InterPro" id="IPR001789">
    <property type="entry name" value="Sig_transdc_resp-reg_receiver"/>
</dbReference>
<comment type="caution">
    <text evidence="1">Lacks conserved residue(s) required for the propagation of feature annotation.</text>
</comment>
<evidence type="ECO:0000256" key="1">
    <source>
        <dbReference type="PROSITE-ProRule" id="PRU00169"/>
    </source>
</evidence>
<comment type="caution">
    <text evidence="3">The sequence shown here is derived from an EMBL/GenBank/DDBJ whole genome shotgun (WGS) entry which is preliminary data.</text>
</comment>
<evidence type="ECO:0000313" key="4">
    <source>
        <dbReference type="Proteomes" id="UP000603912"/>
    </source>
</evidence>
<gene>
    <name evidence="3" type="ORF">GCM10007036_31150</name>
</gene>
<feature type="domain" description="Response regulatory" evidence="2">
    <location>
        <begin position="7"/>
        <end position="85"/>
    </location>
</feature>
<dbReference type="AlphaFoldDB" id="A0A917I810"/>
<reference evidence="3" key="1">
    <citation type="journal article" date="2014" name="Int. J. Syst. Evol. Microbiol.">
        <title>Complete genome sequence of Corynebacterium casei LMG S-19264T (=DSM 44701T), isolated from a smear-ripened cheese.</title>
        <authorList>
            <consortium name="US DOE Joint Genome Institute (JGI-PGF)"/>
            <person name="Walter F."/>
            <person name="Albersmeier A."/>
            <person name="Kalinowski J."/>
            <person name="Ruckert C."/>
        </authorList>
    </citation>
    <scope>NUCLEOTIDE SEQUENCE</scope>
    <source>
        <strain evidence="3">CGMCC 1.12214</strain>
    </source>
</reference>
<dbReference type="RefSeq" id="WP_188518642.1">
    <property type="nucleotide sequence ID" value="NZ_BMES01000002.1"/>
</dbReference>
<dbReference type="EMBL" id="BMES01000002">
    <property type="protein sequence ID" value="GGH24618.1"/>
    <property type="molecule type" value="Genomic_DNA"/>
</dbReference>
<reference evidence="3" key="2">
    <citation type="submission" date="2020-09" db="EMBL/GenBank/DDBJ databases">
        <authorList>
            <person name="Sun Q."/>
            <person name="Zhou Y."/>
        </authorList>
    </citation>
    <scope>NUCLEOTIDE SEQUENCE</scope>
    <source>
        <strain evidence="3">CGMCC 1.12214</strain>
    </source>
</reference>
<protein>
    <recommendedName>
        <fullName evidence="2">Response regulatory domain-containing protein</fullName>
    </recommendedName>
</protein>
<dbReference type="SUPFAM" id="SSF52172">
    <property type="entry name" value="CheY-like"/>
    <property type="match status" value="1"/>
</dbReference>
<evidence type="ECO:0000259" key="2">
    <source>
        <dbReference type="PROSITE" id="PS50110"/>
    </source>
</evidence>
<accession>A0A917I810</accession>
<dbReference type="Proteomes" id="UP000603912">
    <property type="component" value="Unassembled WGS sequence"/>
</dbReference>
<proteinExistence type="predicted"/>
<dbReference type="GO" id="GO:0000160">
    <property type="term" value="P:phosphorelay signal transduction system"/>
    <property type="evidence" value="ECO:0007669"/>
    <property type="project" value="InterPro"/>
</dbReference>